<dbReference type="InterPro" id="IPR036282">
    <property type="entry name" value="Glutathione-S-Trfase_C_sf"/>
</dbReference>
<dbReference type="Pfam" id="PF17172">
    <property type="entry name" value="GST_N_4"/>
    <property type="match status" value="1"/>
</dbReference>
<evidence type="ECO:0000259" key="4">
    <source>
        <dbReference type="Pfam" id="PF17172"/>
    </source>
</evidence>
<dbReference type="InterPro" id="IPR040079">
    <property type="entry name" value="Glutathione_S-Trfase"/>
</dbReference>
<dbReference type="InterPro" id="IPR012336">
    <property type="entry name" value="Thioredoxin-like_fold"/>
</dbReference>
<evidence type="ECO:0000259" key="3">
    <source>
        <dbReference type="Pfam" id="PF17171"/>
    </source>
</evidence>
<feature type="domain" description="Metaxin glutathione S-transferase" evidence="3">
    <location>
        <begin position="327"/>
        <end position="391"/>
    </location>
</feature>
<dbReference type="AlphaFoldDB" id="A0A7R9JXV1"/>
<evidence type="ECO:0000313" key="5">
    <source>
        <dbReference type="EMBL" id="CAD7593556.1"/>
    </source>
</evidence>
<feature type="compositionally biased region" description="Basic and acidic residues" evidence="2">
    <location>
        <begin position="416"/>
        <end position="475"/>
    </location>
</feature>
<evidence type="ECO:0000256" key="1">
    <source>
        <dbReference type="ARBA" id="ARBA00006475"/>
    </source>
</evidence>
<dbReference type="SFLD" id="SFLDG01200">
    <property type="entry name" value="SUF1.1"/>
    <property type="match status" value="1"/>
</dbReference>
<reference evidence="5" key="1">
    <citation type="submission" date="2020-11" db="EMBL/GenBank/DDBJ databases">
        <authorList>
            <person name="Tran Van P."/>
        </authorList>
    </citation>
    <scope>NUCLEOTIDE SEQUENCE</scope>
</reference>
<gene>
    <name evidence="5" type="ORF">TGEB3V08_LOCUS5368</name>
</gene>
<evidence type="ECO:0008006" key="6">
    <source>
        <dbReference type="Google" id="ProtNLM"/>
    </source>
</evidence>
<dbReference type="Gene3D" id="1.20.1050.10">
    <property type="match status" value="1"/>
</dbReference>
<proteinExistence type="inferred from homology"/>
<organism evidence="5">
    <name type="scientific">Timema genevievae</name>
    <name type="common">Walking stick</name>
    <dbReference type="NCBI Taxonomy" id="629358"/>
    <lineage>
        <taxon>Eukaryota</taxon>
        <taxon>Metazoa</taxon>
        <taxon>Ecdysozoa</taxon>
        <taxon>Arthropoda</taxon>
        <taxon>Hexapoda</taxon>
        <taxon>Insecta</taxon>
        <taxon>Pterygota</taxon>
        <taxon>Neoptera</taxon>
        <taxon>Polyneoptera</taxon>
        <taxon>Phasmatodea</taxon>
        <taxon>Timematodea</taxon>
        <taxon>Timematoidea</taxon>
        <taxon>Timematidae</taxon>
        <taxon>Timema</taxon>
    </lineage>
</organism>
<name>A0A7R9JXV1_TIMGE</name>
<evidence type="ECO:0000256" key="2">
    <source>
        <dbReference type="SAM" id="MobiDB-lite"/>
    </source>
</evidence>
<dbReference type="SFLD" id="SFLDG01180">
    <property type="entry name" value="SUF1"/>
    <property type="match status" value="1"/>
</dbReference>
<dbReference type="CDD" id="cd03193">
    <property type="entry name" value="GST_C_Metaxin"/>
    <property type="match status" value="1"/>
</dbReference>
<feature type="region of interest" description="Disordered" evidence="2">
    <location>
        <begin position="407"/>
        <end position="475"/>
    </location>
</feature>
<dbReference type="PANTHER" id="PTHR12289">
    <property type="entry name" value="METAXIN RELATED"/>
    <property type="match status" value="1"/>
</dbReference>
<dbReference type="GO" id="GO:0005737">
    <property type="term" value="C:cytoplasm"/>
    <property type="evidence" value="ECO:0007669"/>
    <property type="project" value="TreeGrafter"/>
</dbReference>
<dbReference type="InterPro" id="IPR033468">
    <property type="entry name" value="Metaxin_GST"/>
</dbReference>
<dbReference type="SFLD" id="SFLDS00019">
    <property type="entry name" value="Glutathione_Transferase_(cytos"/>
    <property type="match status" value="1"/>
</dbReference>
<feature type="domain" description="Thioredoxin-like fold" evidence="4">
    <location>
        <begin position="182"/>
        <end position="256"/>
    </location>
</feature>
<dbReference type="InterPro" id="IPR050931">
    <property type="entry name" value="Mito_Protein_Transport_Metaxin"/>
</dbReference>
<dbReference type="EMBL" id="OE840992">
    <property type="protein sequence ID" value="CAD7593556.1"/>
    <property type="molecule type" value="Genomic_DNA"/>
</dbReference>
<dbReference type="InterPro" id="IPR026928">
    <property type="entry name" value="FAX/IsoI-like"/>
</dbReference>
<accession>A0A7R9JXV1</accession>
<dbReference type="PANTHER" id="PTHR12289:SF41">
    <property type="entry name" value="FAILED AXON CONNECTIONS-RELATED"/>
    <property type="match status" value="1"/>
</dbReference>
<sequence>MKKVAPDRVSAGRQITRHTWLFAGSSRLATKGAQNHHTLRLITFLSGAWCHVVTRILDAQLHLLHHTPPFLITLLGCLVGEARGVAQRIRKERGGTKIFRSPHVNPVDREPNALDRAAPMRVQERTNQTVSPSSVYDAVGQFHRRMAAPVVVCSSVLDQYSLRGCSTLPSPRHDSWNVDHKMKFRSKKGQLPFVELNGEEIADSAIILKELGQRYEKDLDAGLTNDQKNMAHAMISMIENHLIWVVTWWRSKYPENVLKGYKVNLQHALGTKIPNGILNFFFKFTFGRKVSAYLGAVISIILLKGAKKVKAQGIGVHKPEEIMEFGQNDLKVLSDMLADKPFFFGDEPTTLDVVAFASLAQIYFIEKEVQYTLRDYMQENCANLVGHVNRMKERCFPDWEDICKTLDLNSHLPKPPPEEKETKGKEEEKKQEKEGDKDIDKEIEKDIEKEKSEKDEKDEKGVEENKQKEEKEATK</sequence>
<comment type="similarity">
    <text evidence="1">Belongs to the FAX family.</text>
</comment>
<protein>
    <recommendedName>
        <fullName evidence="6">Failed axon connections</fullName>
    </recommendedName>
</protein>
<dbReference type="SUPFAM" id="SSF47616">
    <property type="entry name" value="GST C-terminal domain-like"/>
    <property type="match status" value="1"/>
</dbReference>
<dbReference type="Pfam" id="PF17171">
    <property type="entry name" value="GST_C_6"/>
    <property type="match status" value="1"/>
</dbReference>